<feature type="region of interest" description="Disordered" evidence="2">
    <location>
        <begin position="10"/>
        <end position="43"/>
    </location>
</feature>
<dbReference type="VEuPathDB" id="FungiDB:ASPWEDRAFT_111631"/>
<dbReference type="OrthoDB" id="163438at2759"/>
<dbReference type="InterPro" id="IPR054471">
    <property type="entry name" value="GPIID_WHD"/>
</dbReference>
<dbReference type="EMBL" id="KV878212">
    <property type="protein sequence ID" value="OJJ36220.1"/>
    <property type="molecule type" value="Genomic_DNA"/>
</dbReference>
<evidence type="ECO:0000256" key="1">
    <source>
        <dbReference type="ARBA" id="ARBA00022737"/>
    </source>
</evidence>
<dbReference type="SUPFAM" id="SSF52540">
    <property type="entry name" value="P-loop containing nucleoside triphosphate hydrolases"/>
    <property type="match status" value="1"/>
</dbReference>
<gene>
    <name evidence="6" type="ORF">ASPWEDRAFT_111631</name>
</gene>
<feature type="domain" description="NWD NACHT-NTPase N-terminal" evidence="3">
    <location>
        <begin position="46"/>
        <end position="264"/>
    </location>
</feature>
<evidence type="ECO:0008006" key="8">
    <source>
        <dbReference type="Google" id="ProtNLM"/>
    </source>
</evidence>
<feature type="domain" description="Nephrocystin 3-like N-terminal" evidence="5">
    <location>
        <begin position="329"/>
        <end position="496"/>
    </location>
</feature>
<evidence type="ECO:0000259" key="5">
    <source>
        <dbReference type="Pfam" id="PF24883"/>
    </source>
</evidence>
<feature type="compositionally biased region" description="Polar residues" evidence="2">
    <location>
        <begin position="20"/>
        <end position="43"/>
    </location>
</feature>
<dbReference type="RefSeq" id="XP_040689896.1">
    <property type="nucleotide sequence ID" value="XM_040828257.1"/>
</dbReference>
<protein>
    <recommendedName>
        <fullName evidence="8">NWD NACHT-NTPase N-terminal domain-containing protein</fullName>
    </recommendedName>
</protein>
<evidence type="ECO:0000256" key="2">
    <source>
        <dbReference type="SAM" id="MobiDB-lite"/>
    </source>
</evidence>
<accession>A0A1L9RMN8</accession>
<name>A0A1L9RMN8_ASPWE</name>
<evidence type="ECO:0000313" key="7">
    <source>
        <dbReference type="Proteomes" id="UP000184383"/>
    </source>
</evidence>
<dbReference type="Pfam" id="PF22939">
    <property type="entry name" value="WHD_GPIID"/>
    <property type="match status" value="1"/>
</dbReference>
<reference evidence="7" key="1">
    <citation type="journal article" date="2017" name="Genome Biol.">
        <title>Comparative genomics reveals high biological diversity and specific adaptations in the industrially and medically important fungal genus Aspergillus.</title>
        <authorList>
            <person name="de Vries R.P."/>
            <person name="Riley R."/>
            <person name="Wiebenga A."/>
            <person name="Aguilar-Osorio G."/>
            <person name="Amillis S."/>
            <person name="Uchima C.A."/>
            <person name="Anderluh G."/>
            <person name="Asadollahi M."/>
            <person name="Askin M."/>
            <person name="Barry K."/>
            <person name="Battaglia E."/>
            <person name="Bayram O."/>
            <person name="Benocci T."/>
            <person name="Braus-Stromeyer S.A."/>
            <person name="Caldana C."/>
            <person name="Canovas D."/>
            <person name="Cerqueira G.C."/>
            <person name="Chen F."/>
            <person name="Chen W."/>
            <person name="Choi C."/>
            <person name="Clum A."/>
            <person name="Dos Santos R.A."/>
            <person name="Damasio A.R."/>
            <person name="Diallinas G."/>
            <person name="Emri T."/>
            <person name="Fekete E."/>
            <person name="Flipphi M."/>
            <person name="Freyberg S."/>
            <person name="Gallo A."/>
            <person name="Gournas C."/>
            <person name="Habgood R."/>
            <person name="Hainaut M."/>
            <person name="Harispe M.L."/>
            <person name="Henrissat B."/>
            <person name="Hilden K.S."/>
            <person name="Hope R."/>
            <person name="Hossain A."/>
            <person name="Karabika E."/>
            <person name="Karaffa L."/>
            <person name="Karanyi Z."/>
            <person name="Krasevec N."/>
            <person name="Kuo A."/>
            <person name="Kusch H."/>
            <person name="LaButti K."/>
            <person name="Lagendijk E.L."/>
            <person name="Lapidus A."/>
            <person name="Levasseur A."/>
            <person name="Lindquist E."/>
            <person name="Lipzen A."/>
            <person name="Logrieco A.F."/>
            <person name="MacCabe A."/>
            <person name="Maekelae M.R."/>
            <person name="Malavazi I."/>
            <person name="Melin P."/>
            <person name="Meyer V."/>
            <person name="Mielnichuk N."/>
            <person name="Miskei M."/>
            <person name="Molnar A.P."/>
            <person name="Mule G."/>
            <person name="Ngan C.Y."/>
            <person name="Orejas M."/>
            <person name="Orosz E."/>
            <person name="Ouedraogo J.P."/>
            <person name="Overkamp K.M."/>
            <person name="Park H.-S."/>
            <person name="Perrone G."/>
            <person name="Piumi F."/>
            <person name="Punt P.J."/>
            <person name="Ram A.F."/>
            <person name="Ramon A."/>
            <person name="Rauscher S."/>
            <person name="Record E."/>
            <person name="Riano-Pachon D.M."/>
            <person name="Robert V."/>
            <person name="Roehrig J."/>
            <person name="Ruller R."/>
            <person name="Salamov A."/>
            <person name="Salih N.S."/>
            <person name="Samson R.A."/>
            <person name="Sandor E."/>
            <person name="Sanguinetti M."/>
            <person name="Schuetze T."/>
            <person name="Sepcic K."/>
            <person name="Shelest E."/>
            <person name="Sherlock G."/>
            <person name="Sophianopoulou V."/>
            <person name="Squina F.M."/>
            <person name="Sun H."/>
            <person name="Susca A."/>
            <person name="Todd R.B."/>
            <person name="Tsang A."/>
            <person name="Unkles S.E."/>
            <person name="van de Wiele N."/>
            <person name="van Rossen-Uffink D."/>
            <person name="Oliveira J.V."/>
            <person name="Vesth T.C."/>
            <person name="Visser J."/>
            <person name="Yu J.-H."/>
            <person name="Zhou M."/>
            <person name="Andersen M.R."/>
            <person name="Archer D.B."/>
            <person name="Baker S.E."/>
            <person name="Benoit I."/>
            <person name="Brakhage A.A."/>
            <person name="Braus G.H."/>
            <person name="Fischer R."/>
            <person name="Frisvad J.C."/>
            <person name="Goldman G.H."/>
            <person name="Houbraken J."/>
            <person name="Oakley B."/>
            <person name="Pocsi I."/>
            <person name="Scazzocchio C."/>
            <person name="Seiboth B."/>
            <person name="vanKuyk P.A."/>
            <person name="Wortman J."/>
            <person name="Dyer P.S."/>
            <person name="Grigoriev I.V."/>
        </authorList>
    </citation>
    <scope>NUCLEOTIDE SEQUENCE [LARGE SCALE GENOMIC DNA]</scope>
    <source>
        <strain evidence="7">DTO 134E9</strain>
    </source>
</reference>
<dbReference type="PANTHER" id="PTHR10039:SF14">
    <property type="entry name" value="NACHT DOMAIN-CONTAINING PROTEIN"/>
    <property type="match status" value="1"/>
</dbReference>
<dbReference type="GeneID" id="63744105"/>
<organism evidence="6 7">
    <name type="scientific">Aspergillus wentii DTO 134E9</name>
    <dbReference type="NCBI Taxonomy" id="1073089"/>
    <lineage>
        <taxon>Eukaryota</taxon>
        <taxon>Fungi</taxon>
        <taxon>Dikarya</taxon>
        <taxon>Ascomycota</taxon>
        <taxon>Pezizomycotina</taxon>
        <taxon>Eurotiomycetes</taxon>
        <taxon>Eurotiomycetidae</taxon>
        <taxon>Eurotiales</taxon>
        <taxon>Aspergillaceae</taxon>
        <taxon>Aspergillus</taxon>
        <taxon>Aspergillus subgen. Cremei</taxon>
    </lineage>
</organism>
<keyword evidence="1" id="KW-0677">Repeat</keyword>
<dbReference type="InterPro" id="IPR027417">
    <property type="entry name" value="P-loop_NTPase"/>
</dbReference>
<sequence>MGLLYKLTKKLRKANPPVTPTVSKPNTPPTLQSQPDPNATTIRPDNLWERAEHKLTENEDKRKIVQAGLEILGSQLKSNCLQPRGTASRQEQLCGLLELKTRELEEKKLTVRFLDNEVSVRDKVTKTFRNILLFKDIISPATASSPPAAIACAGVTLICVQLVLNAAEQHSNLIQGLESISGLICRLQVTEDLYRSARSQSAAEVKLQQKFEADLTDLYSMILEFQFRALCYVQKHRVTKLFRDAFDKDGWTTLMQDIEKSEDLSQSYTALLGATNVDKRLSDIKRAQESTQEWQQQRVRDERQKSLLRLLYTCPYKDRKDRNSKRVPGTCEWFTGHSLFKDWQQNDKSCLLWVSADPGCGKSVLAKYLADDFLPSITKATVCYFFFKDDFSDQKTATNAICAVLRQLILAQPHLLSDSLLDKMETDGDKFTNSLSDLWSAFTSIAADPRAGEIICIIDALDECEESHRESIIRTVQDFFLINAGKCKVKLLITSRPYYDIRYGFQERRHMSMIHLSGEGEEEVEKIAQEINLVVEKRVDDIGNKRRLRTEQCQFLLDKLKVVPNRTYLWVTLTLDVIENILGFTKGNIDKAIKEIPQTVDEAYDKILNRGPAPDKARSLLHIVTAATRPLSVGEMSLALAIDQTWRSSASLEDHLEHEDDFRHTMRDLCGLFVVIVDSRVYLLHQTAKEFLVASGSSLTLVQPDT</sequence>
<dbReference type="Pfam" id="PF24883">
    <property type="entry name" value="NPHP3_N"/>
    <property type="match status" value="1"/>
</dbReference>
<dbReference type="Proteomes" id="UP000184383">
    <property type="component" value="Unassembled WGS sequence"/>
</dbReference>
<dbReference type="PANTHER" id="PTHR10039">
    <property type="entry name" value="AMELOGENIN"/>
    <property type="match status" value="1"/>
</dbReference>
<keyword evidence="7" id="KW-1185">Reference proteome</keyword>
<dbReference type="InterPro" id="IPR031359">
    <property type="entry name" value="NACHT_N"/>
</dbReference>
<proteinExistence type="predicted"/>
<evidence type="ECO:0000259" key="4">
    <source>
        <dbReference type="Pfam" id="PF22939"/>
    </source>
</evidence>
<dbReference type="STRING" id="1073089.A0A1L9RMN8"/>
<evidence type="ECO:0000259" key="3">
    <source>
        <dbReference type="Pfam" id="PF17100"/>
    </source>
</evidence>
<evidence type="ECO:0000313" key="6">
    <source>
        <dbReference type="EMBL" id="OJJ36220.1"/>
    </source>
</evidence>
<dbReference type="InterPro" id="IPR056884">
    <property type="entry name" value="NPHP3-like_N"/>
</dbReference>
<dbReference type="Gene3D" id="3.40.50.300">
    <property type="entry name" value="P-loop containing nucleotide triphosphate hydrolases"/>
    <property type="match status" value="1"/>
</dbReference>
<feature type="domain" description="GPI inositol-deacylase winged helix" evidence="4">
    <location>
        <begin position="616"/>
        <end position="696"/>
    </location>
</feature>
<feature type="non-terminal residue" evidence="6">
    <location>
        <position position="706"/>
    </location>
</feature>
<dbReference type="AlphaFoldDB" id="A0A1L9RMN8"/>
<dbReference type="Pfam" id="PF17100">
    <property type="entry name" value="NACHT_N"/>
    <property type="match status" value="1"/>
</dbReference>